<dbReference type="PATRIC" id="fig|1225564.3.peg.5460"/>
<evidence type="ECO:0000256" key="2">
    <source>
        <dbReference type="SAM" id="Phobius"/>
    </source>
</evidence>
<comment type="caution">
    <text evidence="4">The sequence shown here is derived from an EMBL/GenBank/DDBJ whole genome shotgun (WGS) entry which is preliminary data.</text>
</comment>
<feature type="transmembrane region" description="Helical" evidence="2">
    <location>
        <begin position="111"/>
        <end position="131"/>
    </location>
</feature>
<evidence type="ECO:0000256" key="1">
    <source>
        <dbReference type="SAM" id="MobiDB-lite"/>
    </source>
</evidence>
<dbReference type="Proteomes" id="UP000035489">
    <property type="component" value="Unassembled WGS sequence"/>
</dbReference>
<feature type="domain" description="Flavinylation-associated cytochrome" evidence="3">
    <location>
        <begin position="73"/>
        <end position="130"/>
    </location>
</feature>
<sequence length="245" mass="27610">MKTIVVKRLALPAAMAALLLLALAYWWLENLPHEIFGTALFALLAWHIAVNRIWFMNLFRGDYDRRRVITLVLHLLLIANMAVLLVTSIVISKSVFGLLPIPDSIYLRDVHWFAAYWVMIIVGVHLGLHWTRVMAMMRTTLRLSPDNPPRTFVLRIAAAILAGFGAWSFSVLGVWAKLTFTYSLDFWDFDASVTPFFGHWAGVVGLPAIITHYGMMVLRNHRRTAPAGRQQSRLSAGASKEAARA</sequence>
<dbReference type="EMBL" id="LCYG01000056">
    <property type="protein sequence ID" value="KLK91280.1"/>
    <property type="molecule type" value="Genomic_DNA"/>
</dbReference>
<name>A0A0H1R7Q6_9HYPH</name>
<dbReference type="RefSeq" id="WP_047190912.1">
    <property type="nucleotide sequence ID" value="NZ_LCYG01000056.1"/>
</dbReference>
<accession>A0A0H1R7Q6</accession>
<keyword evidence="2" id="KW-0472">Membrane</keyword>
<dbReference type="Pfam" id="PF14358">
    <property type="entry name" value="DUF4405"/>
    <property type="match status" value="1"/>
</dbReference>
<feature type="transmembrane region" description="Helical" evidence="2">
    <location>
        <begin position="152"/>
        <end position="176"/>
    </location>
</feature>
<feature type="transmembrane region" description="Helical" evidence="2">
    <location>
        <begin position="196"/>
        <end position="215"/>
    </location>
</feature>
<evidence type="ECO:0000313" key="4">
    <source>
        <dbReference type="EMBL" id="KLK91280.1"/>
    </source>
</evidence>
<keyword evidence="2" id="KW-0812">Transmembrane</keyword>
<protein>
    <submittedName>
        <fullName evidence="4">Membrane protein</fullName>
    </submittedName>
</protein>
<feature type="transmembrane region" description="Helical" evidence="2">
    <location>
        <begin position="9"/>
        <end position="28"/>
    </location>
</feature>
<dbReference type="AlphaFoldDB" id="A0A0H1R7Q6"/>
<evidence type="ECO:0000259" key="3">
    <source>
        <dbReference type="Pfam" id="PF14358"/>
    </source>
</evidence>
<dbReference type="STRING" id="1225564.AA309_20665"/>
<dbReference type="InterPro" id="IPR025517">
    <property type="entry name" value="DUF4405"/>
</dbReference>
<reference evidence="4 5" key="1">
    <citation type="submission" date="2015-05" db="EMBL/GenBank/DDBJ databases">
        <title>Draft genome sequence of Microvirga vignae strain BR3299, a novel nitrogen fixing bacteria isolated from Brazil semi-aired region.</title>
        <authorList>
            <person name="Zilli J.E."/>
            <person name="Passos S.R."/>
            <person name="Leite J."/>
            <person name="Baldani J.I."/>
            <person name="Xavier G.R."/>
            <person name="Rumjaneck N.G."/>
            <person name="Simoes-Araujo J.L."/>
        </authorList>
    </citation>
    <scope>NUCLEOTIDE SEQUENCE [LARGE SCALE GENOMIC DNA]</scope>
    <source>
        <strain evidence="4 5">BR3299</strain>
    </source>
</reference>
<gene>
    <name evidence="4" type="ORF">AA309_20665</name>
</gene>
<organism evidence="4 5">
    <name type="scientific">Microvirga vignae</name>
    <dbReference type="NCBI Taxonomy" id="1225564"/>
    <lineage>
        <taxon>Bacteria</taxon>
        <taxon>Pseudomonadati</taxon>
        <taxon>Pseudomonadota</taxon>
        <taxon>Alphaproteobacteria</taxon>
        <taxon>Hyphomicrobiales</taxon>
        <taxon>Methylobacteriaceae</taxon>
        <taxon>Microvirga</taxon>
    </lineage>
</organism>
<proteinExistence type="predicted"/>
<keyword evidence="2" id="KW-1133">Transmembrane helix</keyword>
<evidence type="ECO:0000313" key="5">
    <source>
        <dbReference type="Proteomes" id="UP000035489"/>
    </source>
</evidence>
<keyword evidence="5" id="KW-1185">Reference proteome</keyword>
<feature type="transmembrane region" description="Helical" evidence="2">
    <location>
        <begin position="34"/>
        <end position="56"/>
    </location>
</feature>
<feature type="region of interest" description="Disordered" evidence="1">
    <location>
        <begin position="224"/>
        <end position="245"/>
    </location>
</feature>
<feature type="transmembrane region" description="Helical" evidence="2">
    <location>
        <begin position="68"/>
        <end position="91"/>
    </location>
</feature>